<feature type="domain" description="DH" evidence="1">
    <location>
        <begin position="339"/>
        <end position="514"/>
    </location>
</feature>
<dbReference type="OrthoDB" id="4066896at2759"/>
<dbReference type="InterPro" id="IPR000219">
    <property type="entry name" value="DH_dom"/>
</dbReference>
<dbReference type="GeneID" id="14894175"/>
<dbReference type="SMART" id="SM00325">
    <property type="entry name" value="RhoGEF"/>
    <property type="match status" value="1"/>
</dbReference>
<dbReference type="Pfam" id="PF00621">
    <property type="entry name" value="RhoGEF"/>
    <property type="match status" value="1"/>
</dbReference>
<evidence type="ECO:0000259" key="1">
    <source>
        <dbReference type="PROSITE" id="PS50010"/>
    </source>
</evidence>
<organism evidence="2 3">
    <name type="scientific">Entamoeba invadens IP1</name>
    <dbReference type="NCBI Taxonomy" id="370355"/>
    <lineage>
        <taxon>Eukaryota</taxon>
        <taxon>Amoebozoa</taxon>
        <taxon>Evosea</taxon>
        <taxon>Archamoebae</taxon>
        <taxon>Mastigamoebida</taxon>
        <taxon>Entamoebidae</taxon>
        <taxon>Entamoeba</taxon>
    </lineage>
</organism>
<dbReference type="VEuPathDB" id="AmoebaDB:EIN_429550"/>
<name>A0A0A1UGU9_ENTIV</name>
<reference evidence="2 3" key="1">
    <citation type="submission" date="2012-10" db="EMBL/GenBank/DDBJ databases">
        <authorList>
            <person name="Zafar N."/>
            <person name="Inman J."/>
            <person name="Hall N."/>
            <person name="Lorenzi H."/>
            <person name="Caler E."/>
        </authorList>
    </citation>
    <scope>NUCLEOTIDE SEQUENCE [LARGE SCALE GENOMIC DNA]</scope>
    <source>
        <strain evidence="2 3">IP1</strain>
    </source>
</reference>
<proteinExistence type="predicted"/>
<dbReference type="AlphaFoldDB" id="A0A0A1UGU9"/>
<evidence type="ECO:0000313" key="3">
    <source>
        <dbReference type="Proteomes" id="UP000014680"/>
    </source>
</evidence>
<dbReference type="PANTHER" id="PTHR12673:SF263">
    <property type="entry name" value="PLECKSTRIN DOMAIN-CONTAINING PROTEIN"/>
    <property type="match status" value="1"/>
</dbReference>
<accession>A0A0A1UGU9</accession>
<evidence type="ECO:0000313" key="2">
    <source>
        <dbReference type="EMBL" id="ELP95179.1"/>
    </source>
</evidence>
<dbReference type="InterPro" id="IPR051092">
    <property type="entry name" value="FYVE_RhoGEF_PH"/>
</dbReference>
<dbReference type="OMA" id="VESNCTP"/>
<dbReference type="RefSeq" id="XP_004261950.1">
    <property type="nucleotide sequence ID" value="XM_004261902.1"/>
</dbReference>
<dbReference type="PROSITE" id="PS50010">
    <property type="entry name" value="DH_2"/>
    <property type="match status" value="1"/>
</dbReference>
<protein>
    <submittedName>
        <fullName evidence="2">Rho/RAC guanine nucleotide exchange factor, putative</fullName>
    </submittedName>
</protein>
<dbReference type="Gene3D" id="1.20.900.10">
    <property type="entry name" value="Dbl homology (DH) domain"/>
    <property type="match status" value="1"/>
</dbReference>
<keyword evidence="3" id="KW-1185">Reference proteome</keyword>
<dbReference type="InterPro" id="IPR035899">
    <property type="entry name" value="DBL_dom_sf"/>
</dbReference>
<dbReference type="Proteomes" id="UP000014680">
    <property type="component" value="Unassembled WGS sequence"/>
</dbReference>
<gene>
    <name evidence="2" type="ORF">EIN_429550</name>
</gene>
<dbReference type="EMBL" id="KB206168">
    <property type="protein sequence ID" value="ELP95179.1"/>
    <property type="molecule type" value="Genomic_DNA"/>
</dbReference>
<dbReference type="PANTHER" id="PTHR12673">
    <property type="entry name" value="FACIOGENITAL DYSPLASIA PROTEIN"/>
    <property type="match status" value="1"/>
</dbReference>
<dbReference type="GO" id="GO:0005085">
    <property type="term" value="F:guanyl-nucleotide exchange factor activity"/>
    <property type="evidence" value="ECO:0007669"/>
    <property type="project" value="InterPro"/>
</dbReference>
<dbReference type="SUPFAM" id="SSF48065">
    <property type="entry name" value="DBL homology domain (DH-domain)"/>
    <property type="match status" value="1"/>
</dbReference>
<sequence length="651" mass="74819">MHSPRLKQSYLRKPEQSTTAQMTAFYEHTFTPQLLHVTLNSKKFAIPKRCFEPEHVKKTCAPLLLQKTQKSDRIELNVDTLLEEQLPIFFNYLITPMGPPLVSNELFVALALLRFGVRIPDIFTYILPLNEEFLTQQIIQRLDATLIKSIILFDSEKSQKEFYIRAMEKYPRYSQRESFDQLRHWCAVRCSLDIQEITQLKDQDPMTVGSPQLNSPDSKQKLHIRRKSSLGIVNSPSDFLITTSPTSNNEFSPNKKSLNSTPCIESSTELSVSELTKLKLKAPLRTKSKKSISKFDGKMKESLAQNEENENYINSILYIQKMVRHHMLLNQYNIDSIKLRLEAFKEFVDTEKSLLKNMNLIKEHFSLPLASDKNHDKVFGHLDQCITSGESIVKVLDNTLLMYKYDTSLGSTIDGILEFMTSYLRYSIEYDIIVDYWKMMKQSALGQSTVNEAIKFIQPQTLEQLLVQPVQRVMRYPLLIDAIIKGTSYYNPDYGLLNKARKHFHNFCTILNERKKMKDTLVAVAKEHAAEMLVISGRFLIHTTKGELKEGKKKTPVVLEVCNDAIFFFGKNDKTSQLLKIFEIGKDLEISTSSNTLTLTRGNDRSRSISISFKKEKITDAFKIAISKSVTSGFYNIKDEGNWKGELGLSE</sequence>
<dbReference type="GO" id="GO:0005737">
    <property type="term" value="C:cytoplasm"/>
    <property type="evidence" value="ECO:0007669"/>
    <property type="project" value="TreeGrafter"/>
</dbReference>
<dbReference type="KEGG" id="eiv:EIN_429550"/>